<dbReference type="PANTHER" id="PTHR30536">
    <property type="entry name" value="ALTRONATE/GALACTARATE DEHYDRATASE"/>
    <property type="match status" value="1"/>
</dbReference>
<sequence length="119" mass="12327">MTQPGLVFMDTPGYDPVSATGQIAGGANLVCFTTGRGSCFGSVPAPTMKLASNTPMYARMAADMDINCGPVIDGEATLEEMGQAIFEQIVRHASGEPTKSEALGVGANEFVRSARRPAG</sequence>
<reference evidence="2" key="1">
    <citation type="submission" date="2016-01" db="EMBL/GenBank/DDBJ databases">
        <authorList>
            <person name="Peeters C."/>
        </authorList>
    </citation>
    <scope>NUCLEOTIDE SEQUENCE</scope>
    <source>
        <strain evidence="2">LMG 29321</strain>
    </source>
</reference>
<dbReference type="PANTHER" id="PTHR30536:SF5">
    <property type="entry name" value="ALTRONATE DEHYDRATASE"/>
    <property type="match status" value="1"/>
</dbReference>
<feature type="domain" description="D-galactarate/Altronate dehydratase C-terminal" evidence="1">
    <location>
        <begin position="2"/>
        <end position="111"/>
    </location>
</feature>
<dbReference type="AlphaFoldDB" id="A0A157ZLK5"/>
<dbReference type="InterPro" id="IPR048332">
    <property type="entry name" value="GD_AH_C"/>
</dbReference>
<dbReference type="Proteomes" id="UP000071859">
    <property type="component" value="Unassembled WGS sequence"/>
</dbReference>
<organism evidence="2 3">
    <name type="scientific">Caballeronia calidae</name>
    <dbReference type="NCBI Taxonomy" id="1777139"/>
    <lineage>
        <taxon>Bacteria</taxon>
        <taxon>Pseudomonadati</taxon>
        <taxon>Pseudomonadota</taxon>
        <taxon>Betaproteobacteria</taxon>
        <taxon>Burkholderiales</taxon>
        <taxon>Burkholderiaceae</taxon>
        <taxon>Caballeronia</taxon>
    </lineage>
</organism>
<proteinExistence type="predicted"/>
<protein>
    <submittedName>
        <fullName evidence="2">Altronate dehydratase</fullName>
    </submittedName>
</protein>
<comment type="caution">
    <text evidence="2">The sequence shown here is derived from an EMBL/GenBank/DDBJ whole genome shotgun (WGS) entry which is preliminary data.</text>
</comment>
<gene>
    <name evidence="2" type="ORF">AWB78_00657</name>
</gene>
<dbReference type="Pfam" id="PF20629">
    <property type="entry name" value="GD_AH_C"/>
    <property type="match status" value="1"/>
</dbReference>
<dbReference type="EMBL" id="FCOX02000002">
    <property type="protein sequence ID" value="SAK45847.1"/>
    <property type="molecule type" value="Genomic_DNA"/>
</dbReference>
<evidence type="ECO:0000313" key="3">
    <source>
        <dbReference type="Proteomes" id="UP000071859"/>
    </source>
</evidence>
<dbReference type="GO" id="GO:0019698">
    <property type="term" value="P:D-galacturonate catabolic process"/>
    <property type="evidence" value="ECO:0007669"/>
    <property type="project" value="TreeGrafter"/>
</dbReference>
<evidence type="ECO:0000313" key="2">
    <source>
        <dbReference type="EMBL" id="SAK45847.1"/>
    </source>
</evidence>
<evidence type="ECO:0000259" key="1">
    <source>
        <dbReference type="Pfam" id="PF20629"/>
    </source>
</evidence>
<keyword evidence="3" id="KW-1185">Reference proteome</keyword>
<accession>A0A157ZLK5</accession>
<dbReference type="InterPro" id="IPR052172">
    <property type="entry name" value="UxaA_altronate/galactarate_dh"/>
</dbReference>
<name>A0A157ZLK5_9BURK</name>